<dbReference type="SMART" id="SM00934">
    <property type="entry name" value="OMPdecase"/>
    <property type="match status" value="1"/>
</dbReference>
<dbReference type="Gene3D" id="3.20.20.70">
    <property type="entry name" value="Aldolase class I"/>
    <property type="match status" value="1"/>
</dbReference>
<dbReference type="SUPFAM" id="SSF51366">
    <property type="entry name" value="Ribulose-phoshate binding barrel"/>
    <property type="match status" value="1"/>
</dbReference>
<evidence type="ECO:0000256" key="1">
    <source>
        <dbReference type="ARBA" id="ARBA00023239"/>
    </source>
</evidence>
<evidence type="ECO:0000313" key="4">
    <source>
        <dbReference type="Proteomes" id="UP000229699"/>
    </source>
</evidence>
<dbReference type="GO" id="GO:0033982">
    <property type="term" value="F:3-dehydro-L-gulonate-6-phosphate decarboxylase activity"/>
    <property type="evidence" value="ECO:0007669"/>
    <property type="project" value="TreeGrafter"/>
</dbReference>
<dbReference type="EMBL" id="PCTC01000005">
    <property type="protein sequence ID" value="PIP63870.1"/>
    <property type="molecule type" value="Genomic_DNA"/>
</dbReference>
<evidence type="ECO:0000313" key="3">
    <source>
        <dbReference type="EMBL" id="PIP63870.1"/>
    </source>
</evidence>
<dbReference type="Pfam" id="PF00215">
    <property type="entry name" value="OMPdecase"/>
    <property type="match status" value="1"/>
</dbReference>
<evidence type="ECO:0000259" key="2">
    <source>
        <dbReference type="SMART" id="SM00934"/>
    </source>
</evidence>
<dbReference type="AlphaFoldDB" id="A0A2H0C3D2"/>
<comment type="caution">
    <text evidence="3">The sequence shown here is derived from an EMBL/GenBank/DDBJ whole genome shotgun (WGS) entry which is preliminary data.</text>
</comment>
<proteinExistence type="predicted"/>
<organism evidence="3 4">
    <name type="scientific">Candidatus Roizmanbacteria bacterium CG22_combo_CG10-13_8_21_14_all_34_12</name>
    <dbReference type="NCBI Taxonomy" id="1974860"/>
    <lineage>
        <taxon>Bacteria</taxon>
        <taxon>Candidatus Roizmaniibacteriota</taxon>
    </lineage>
</organism>
<dbReference type="InterPro" id="IPR001754">
    <property type="entry name" value="OMPdeCOase_dom"/>
</dbReference>
<dbReference type="GO" id="GO:0019854">
    <property type="term" value="P:L-ascorbic acid catabolic process"/>
    <property type="evidence" value="ECO:0007669"/>
    <property type="project" value="TreeGrafter"/>
</dbReference>
<feature type="domain" description="Orotidine 5'-phosphate decarboxylase" evidence="2">
    <location>
        <begin position="9"/>
        <end position="217"/>
    </location>
</feature>
<dbReference type="InterPro" id="IPR013785">
    <property type="entry name" value="Aldolase_TIM"/>
</dbReference>
<dbReference type="Proteomes" id="UP000229699">
    <property type="component" value="Unassembled WGS sequence"/>
</dbReference>
<dbReference type="InterPro" id="IPR011060">
    <property type="entry name" value="RibuloseP-bd_barrel"/>
</dbReference>
<protein>
    <recommendedName>
        <fullName evidence="2">Orotidine 5'-phosphate decarboxylase domain-containing protein</fullName>
    </recommendedName>
</protein>
<dbReference type="PANTHER" id="PTHR35039:SF3">
    <property type="entry name" value="3-KETO-L-GULONATE-6-PHOSPHATE DECARBOXYLASE SGBH-RELATED"/>
    <property type="match status" value="1"/>
</dbReference>
<accession>A0A2H0C3D2</accession>
<keyword evidence="1" id="KW-0456">Lyase</keyword>
<gene>
    <name evidence="3" type="ORF">COW97_00245</name>
</gene>
<dbReference type="PANTHER" id="PTHR35039">
    <property type="entry name" value="3-KETO-L-GULONATE-6-PHOSPHATE DECARBOXYLASE SGBH-RELATED"/>
    <property type="match status" value="1"/>
</dbReference>
<name>A0A2H0C3D2_9BACT</name>
<dbReference type="GO" id="GO:0004590">
    <property type="term" value="F:orotidine-5'-phosphate decarboxylase activity"/>
    <property type="evidence" value="ECO:0007669"/>
    <property type="project" value="InterPro"/>
</dbReference>
<sequence>MILNRKKKYLQIALNSNLGDAYSIIRSLPKSDRIIIEAGTPLIKEYGVDVIRQLVSYWSLGDMTGNQYIVADLKTMDRAETEVQMVKNAGASAAVCLGQASLETINSFIETCQKEEIDSMLDMMNIEYPVKILRQLKKQPNVIILHRGVDEEKFNKNKPIPYAQINKVLSSYNVMLSIAGGDSLREVQRAIFNGANIVVVWKEFYKSSSSTGKLAEDFLKEIK</sequence>
<dbReference type="GO" id="GO:0006207">
    <property type="term" value="P:'de novo' pyrimidine nucleobase biosynthetic process"/>
    <property type="evidence" value="ECO:0007669"/>
    <property type="project" value="InterPro"/>
</dbReference>
<reference evidence="3 4" key="1">
    <citation type="submission" date="2017-09" db="EMBL/GenBank/DDBJ databases">
        <title>Depth-based differentiation of microbial function through sediment-hosted aquifers and enrichment of novel symbionts in the deep terrestrial subsurface.</title>
        <authorList>
            <person name="Probst A.J."/>
            <person name="Ladd B."/>
            <person name="Jarett J.K."/>
            <person name="Geller-Mcgrath D.E."/>
            <person name="Sieber C.M."/>
            <person name="Emerson J.B."/>
            <person name="Anantharaman K."/>
            <person name="Thomas B.C."/>
            <person name="Malmstrom R."/>
            <person name="Stieglmeier M."/>
            <person name="Klingl A."/>
            <person name="Woyke T."/>
            <person name="Ryan C.M."/>
            <person name="Banfield J.F."/>
        </authorList>
    </citation>
    <scope>NUCLEOTIDE SEQUENCE [LARGE SCALE GENOMIC DNA]</scope>
    <source>
        <strain evidence="3">CG22_combo_CG10-13_8_21_14_all_34_12</strain>
    </source>
</reference>